<dbReference type="InterPro" id="IPR026664">
    <property type="entry name" value="Stereocilin-rel"/>
</dbReference>
<dbReference type="PANTHER" id="PTHR23412:SF18">
    <property type="entry name" value="OTOANCORIN"/>
    <property type="match status" value="1"/>
</dbReference>
<keyword evidence="2" id="KW-0325">Glycoprotein</keyword>
<dbReference type="InParanoid" id="A0A7R8YYW6"/>
<dbReference type="AlphaFoldDB" id="A0A7R8YYW6"/>
<evidence type="ECO:0000313" key="3">
    <source>
        <dbReference type="EMBL" id="CAD7090939.1"/>
    </source>
</evidence>
<dbReference type="GO" id="GO:0007160">
    <property type="term" value="P:cell-matrix adhesion"/>
    <property type="evidence" value="ECO:0007669"/>
    <property type="project" value="TreeGrafter"/>
</dbReference>
<dbReference type="Proteomes" id="UP000594454">
    <property type="component" value="Chromosome 5"/>
</dbReference>
<keyword evidence="1" id="KW-0732">Signal</keyword>
<reference evidence="3 4" key="1">
    <citation type="submission" date="2020-11" db="EMBL/GenBank/DDBJ databases">
        <authorList>
            <person name="Wallbank WR R."/>
            <person name="Pardo Diaz C."/>
            <person name="Kozak K."/>
            <person name="Martin S."/>
            <person name="Jiggins C."/>
            <person name="Moest M."/>
            <person name="Warren A I."/>
            <person name="Generalovic N T."/>
            <person name="Byers J.R.P. K."/>
            <person name="Montejo-Kovacevich G."/>
            <person name="Yen C E."/>
        </authorList>
    </citation>
    <scope>NUCLEOTIDE SEQUENCE [LARGE SCALE GENOMIC DNA]</scope>
</reference>
<evidence type="ECO:0000256" key="2">
    <source>
        <dbReference type="ARBA" id="ARBA00023180"/>
    </source>
</evidence>
<name>A0A7R8YYW6_HERIL</name>
<organism evidence="3 4">
    <name type="scientific">Hermetia illucens</name>
    <name type="common">Black soldier fly</name>
    <dbReference type="NCBI Taxonomy" id="343691"/>
    <lineage>
        <taxon>Eukaryota</taxon>
        <taxon>Metazoa</taxon>
        <taxon>Ecdysozoa</taxon>
        <taxon>Arthropoda</taxon>
        <taxon>Hexapoda</taxon>
        <taxon>Insecta</taxon>
        <taxon>Pterygota</taxon>
        <taxon>Neoptera</taxon>
        <taxon>Endopterygota</taxon>
        <taxon>Diptera</taxon>
        <taxon>Brachycera</taxon>
        <taxon>Stratiomyomorpha</taxon>
        <taxon>Stratiomyidae</taxon>
        <taxon>Hermetiinae</taxon>
        <taxon>Hermetia</taxon>
    </lineage>
</organism>
<accession>A0A7R8YYW6</accession>
<sequence>MNCEVCILLLEAQKFRIFSKLRDFLLLLINLALEINPADPFLGILQAYGEVEDIPLYVYKNMGWILSGISLDDLRNMTIDQGELIGIFGSAESLNDDQMDVIAQKVKSDWAGKTPDKYSEYDLEILGKILCYFNQSEILQIHPDAYRSKAEIIGKLNSCPHEIIESFAKLAVQTNAFGPPSTWSKLDISEIGVVIAGLSEKEYNSIKLENLTQNKRLYNQVINSRYPDANSTKPIQYSRVNTTKSAVSSSYLKRKEAV</sequence>
<evidence type="ECO:0000313" key="4">
    <source>
        <dbReference type="Proteomes" id="UP000594454"/>
    </source>
</evidence>
<keyword evidence="4" id="KW-1185">Reference proteome</keyword>
<dbReference type="GO" id="GO:0009986">
    <property type="term" value="C:cell surface"/>
    <property type="evidence" value="ECO:0007669"/>
    <property type="project" value="TreeGrafter"/>
</dbReference>
<dbReference type="OrthoDB" id="8195838at2759"/>
<protein>
    <submittedName>
        <fullName evidence="3">Uncharacterized protein</fullName>
    </submittedName>
</protein>
<dbReference type="PANTHER" id="PTHR23412">
    <property type="entry name" value="STEREOCILIN RELATED"/>
    <property type="match status" value="1"/>
</dbReference>
<dbReference type="EMBL" id="LR899013">
    <property type="protein sequence ID" value="CAD7090939.1"/>
    <property type="molecule type" value="Genomic_DNA"/>
</dbReference>
<proteinExistence type="predicted"/>
<gene>
    <name evidence="3" type="ORF">HERILL_LOCUS13393</name>
</gene>
<evidence type="ECO:0000256" key="1">
    <source>
        <dbReference type="ARBA" id="ARBA00022729"/>
    </source>
</evidence>